<feature type="domain" description="Alpha-carbonic anhydrase" evidence="3">
    <location>
        <begin position="1"/>
        <end position="438"/>
    </location>
</feature>
<feature type="region of interest" description="Disordered" evidence="2">
    <location>
        <begin position="170"/>
        <end position="189"/>
    </location>
</feature>
<dbReference type="Pfam" id="PF00194">
    <property type="entry name" value="Carb_anhydrase"/>
    <property type="match status" value="2"/>
</dbReference>
<comment type="similarity">
    <text evidence="1">Belongs to the alpha-carbonic anhydrase family.</text>
</comment>
<evidence type="ECO:0000256" key="2">
    <source>
        <dbReference type="SAM" id="MobiDB-lite"/>
    </source>
</evidence>
<reference evidence="4 5" key="1">
    <citation type="submission" date="2023-09" db="EMBL/GenBank/DDBJ databases">
        <title>Nesidiocoris tenuis whole genome shotgun sequence.</title>
        <authorList>
            <person name="Shibata T."/>
            <person name="Shimoda M."/>
            <person name="Kobayashi T."/>
            <person name="Uehara T."/>
        </authorList>
    </citation>
    <scope>NUCLEOTIDE SEQUENCE [LARGE SCALE GENOMIC DNA]</scope>
    <source>
        <strain evidence="4 5">Japan</strain>
    </source>
</reference>
<dbReference type="Proteomes" id="UP001307889">
    <property type="component" value="Chromosome 1"/>
</dbReference>
<dbReference type="SUPFAM" id="SSF51069">
    <property type="entry name" value="Carbonic anhydrase"/>
    <property type="match status" value="2"/>
</dbReference>
<name>A0ABN7AE10_9HEMI</name>
<dbReference type="InterPro" id="IPR023561">
    <property type="entry name" value="Carbonic_anhydrase_a-class"/>
</dbReference>
<protein>
    <recommendedName>
        <fullName evidence="3">Alpha-carbonic anhydrase domain-containing protein</fullName>
    </recommendedName>
</protein>
<dbReference type="PANTHER" id="PTHR18952">
    <property type="entry name" value="CARBONIC ANHYDRASE"/>
    <property type="match status" value="1"/>
</dbReference>
<keyword evidence="5" id="KW-1185">Reference proteome</keyword>
<evidence type="ECO:0000313" key="5">
    <source>
        <dbReference type="Proteomes" id="UP001307889"/>
    </source>
</evidence>
<organism evidence="4 5">
    <name type="scientific">Nesidiocoris tenuis</name>
    <dbReference type="NCBI Taxonomy" id="355587"/>
    <lineage>
        <taxon>Eukaryota</taxon>
        <taxon>Metazoa</taxon>
        <taxon>Ecdysozoa</taxon>
        <taxon>Arthropoda</taxon>
        <taxon>Hexapoda</taxon>
        <taxon>Insecta</taxon>
        <taxon>Pterygota</taxon>
        <taxon>Neoptera</taxon>
        <taxon>Paraneoptera</taxon>
        <taxon>Hemiptera</taxon>
        <taxon>Heteroptera</taxon>
        <taxon>Panheteroptera</taxon>
        <taxon>Cimicomorpha</taxon>
        <taxon>Miridae</taxon>
        <taxon>Dicyphina</taxon>
        <taxon>Nesidiocoris</taxon>
    </lineage>
</organism>
<feature type="compositionally biased region" description="Acidic residues" evidence="2">
    <location>
        <begin position="178"/>
        <end position="189"/>
    </location>
</feature>
<evidence type="ECO:0000256" key="1">
    <source>
        <dbReference type="ARBA" id="ARBA00010718"/>
    </source>
</evidence>
<dbReference type="InterPro" id="IPR036398">
    <property type="entry name" value="CA_dom_sf"/>
</dbReference>
<dbReference type="EMBL" id="AP028909">
    <property type="protein sequence ID" value="BES89100.1"/>
    <property type="molecule type" value="Genomic_DNA"/>
</dbReference>
<dbReference type="Gene3D" id="3.10.200.10">
    <property type="entry name" value="Alpha carbonic anhydrase"/>
    <property type="match status" value="2"/>
</dbReference>
<evidence type="ECO:0000259" key="3">
    <source>
        <dbReference type="PROSITE" id="PS51144"/>
    </source>
</evidence>
<proteinExistence type="inferred from homology"/>
<gene>
    <name evidence="4" type="ORF">NTJ_01907</name>
</gene>
<dbReference type="PANTHER" id="PTHR18952:SF124">
    <property type="entry name" value="CARBONIC ANHYDRASE 7"/>
    <property type="match status" value="1"/>
</dbReference>
<dbReference type="PROSITE" id="PS51144">
    <property type="entry name" value="ALPHA_CA_2"/>
    <property type="match status" value="1"/>
</dbReference>
<dbReference type="InterPro" id="IPR001148">
    <property type="entry name" value="CA_dom"/>
</dbReference>
<sequence length="460" mass="52755">MGPIRFENLWKPSMHTSLINTGSTVKLDVGNTCTLKWPPVGQVSYILENVEFYWGNGTEPGSCHSIDGKKYDLEMVFSFAFKYQVVVPADLIQNRLKLHRLYQELFDMGEETLGTEEREEKEAEIEELETYYDELEDYVLDERYLHSEAREALSKRKPTSFNIQGQLSGALHSKARDSEDDEAADDDDLLSEIEVEQVNFDREIRFGKERIIHELAAQRFKSTYESRINGPLEAGDVEELLNQRSSSNIALNRDAARTSSGIFDSTTSFNGASIDHQFFPTELSRARERLRRIRFAQGRAARLKSEEDEKTEFIRNHQVAVRTNISLFFEVKENAPTYNLFTYLPRVTEPFSQVWVDGNLLQSFQEALASTDFFAYKGSNLFQPSGDEVVWIVMKNALPLSKQQLSLFSNLKNGYGKRMVPKTVVIQPLNDRQVYFNNPTKDKEPPTCPGKELCHCDIDT</sequence>
<evidence type="ECO:0000313" key="4">
    <source>
        <dbReference type="EMBL" id="BES89100.1"/>
    </source>
</evidence>
<accession>A0ABN7AE10</accession>